<feature type="region of interest" description="Disordered" evidence="1">
    <location>
        <begin position="133"/>
        <end position="199"/>
    </location>
</feature>
<reference evidence="2 3" key="1">
    <citation type="journal article" date="2023" name="Microb. Genom.">
        <title>Mesoterricola silvestris gen. nov., sp. nov., Mesoterricola sediminis sp. nov., Geothrix oryzae sp. nov., Geothrix edaphica sp. nov., Geothrix rubra sp. nov., and Geothrix limicola sp. nov., six novel members of Acidobacteriota isolated from soils.</title>
        <authorList>
            <person name="Weisberg A.J."/>
            <person name="Pearce E."/>
            <person name="Kramer C.G."/>
            <person name="Chang J.H."/>
            <person name="Clarke C.R."/>
        </authorList>
    </citation>
    <scope>NUCLEOTIDE SEQUENCE [LARGE SCALE GENOMIC DNA]</scope>
    <source>
        <strain evidence="2 3">NRRL_B-2795</strain>
    </source>
</reference>
<accession>A0ABU4KVW7</accession>
<comment type="caution">
    <text evidence="2">The sequence shown here is derived from an EMBL/GenBank/DDBJ whole genome shotgun (WGS) entry which is preliminary data.</text>
</comment>
<keyword evidence="3" id="KW-1185">Reference proteome</keyword>
<evidence type="ECO:0008006" key="4">
    <source>
        <dbReference type="Google" id="ProtNLM"/>
    </source>
</evidence>
<proteinExistence type="predicted"/>
<feature type="compositionally biased region" description="Low complexity" evidence="1">
    <location>
        <begin position="186"/>
        <end position="199"/>
    </location>
</feature>
<feature type="compositionally biased region" description="Pro residues" evidence="1">
    <location>
        <begin position="138"/>
        <end position="151"/>
    </location>
</feature>
<sequence length="199" mass="20489">MSRKPELRGRAARLARLLPTRPKGAARTPFVLLVVLLLGGGLIGLLVLNSALSEGAFTLDDLQDDVKSYTDEEQALQRDVDAYSAPDALQRRARELGMVPGGDPAFLNPDGTVKGVPGAARQSVARMPLVLAPEILDPGPPTSPTPTPSPTPSATATPSPSPPPEPAGAPDPALASTPAPTPTPTPSVQSPQLPTTPGR</sequence>
<evidence type="ECO:0000313" key="3">
    <source>
        <dbReference type="Proteomes" id="UP001271723"/>
    </source>
</evidence>
<gene>
    <name evidence="2" type="ORF">PV517_01935</name>
</gene>
<evidence type="ECO:0000256" key="1">
    <source>
        <dbReference type="SAM" id="MobiDB-lite"/>
    </source>
</evidence>
<dbReference type="EMBL" id="JARAVY010000001">
    <property type="protein sequence ID" value="MDX2907454.1"/>
    <property type="molecule type" value="Genomic_DNA"/>
</dbReference>
<name>A0ABU4KVW7_9ACTN</name>
<organism evidence="2 3">
    <name type="scientific">Streptomyces griseiscabiei</name>
    <dbReference type="NCBI Taxonomy" id="2993540"/>
    <lineage>
        <taxon>Bacteria</taxon>
        <taxon>Bacillati</taxon>
        <taxon>Actinomycetota</taxon>
        <taxon>Actinomycetes</taxon>
        <taxon>Kitasatosporales</taxon>
        <taxon>Streptomycetaceae</taxon>
        <taxon>Streptomyces</taxon>
    </lineage>
</organism>
<evidence type="ECO:0000313" key="2">
    <source>
        <dbReference type="EMBL" id="MDX2907454.1"/>
    </source>
</evidence>
<dbReference type="RefSeq" id="WP_267299231.1">
    <property type="nucleotide sequence ID" value="NZ_JAGJBZ010000001.1"/>
</dbReference>
<dbReference type="Proteomes" id="UP001271723">
    <property type="component" value="Unassembled WGS sequence"/>
</dbReference>
<protein>
    <recommendedName>
        <fullName evidence="4">Septum formation initiator</fullName>
    </recommendedName>
</protein>
<feature type="compositionally biased region" description="Pro residues" evidence="1">
    <location>
        <begin position="159"/>
        <end position="169"/>
    </location>
</feature>